<dbReference type="EMBL" id="WHJF01000047">
    <property type="protein sequence ID" value="NHZ64176.1"/>
    <property type="molecule type" value="Genomic_DNA"/>
</dbReference>
<accession>A0ABX0MV62</accession>
<evidence type="ECO:0000313" key="2">
    <source>
        <dbReference type="Proteomes" id="UP000610594"/>
    </source>
</evidence>
<dbReference type="InterPro" id="IPR011047">
    <property type="entry name" value="Quinoprotein_ADH-like_sf"/>
</dbReference>
<proteinExistence type="predicted"/>
<evidence type="ECO:0000313" key="1">
    <source>
        <dbReference type="EMBL" id="NHZ64176.1"/>
    </source>
</evidence>
<keyword evidence="2" id="KW-1185">Reference proteome</keyword>
<dbReference type="Proteomes" id="UP000610594">
    <property type="component" value="Unassembled WGS sequence"/>
</dbReference>
<comment type="caution">
    <text evidence="1">The sequence shown here is derived from an EMBL/GenBank/DDBJ whole genome shotgun (WGS) entry which is preliminary data.</text>
</comment>
<gene>
    <name evidence="1" type="ORF">F1735_18010</name>
</gene>
<dbReference type="SUPFAM" id="SSF50998">
    <property type="entry name" value="Quinoprotein alcohol dehydrogenase-like"/>
    <property type="match status" value="1"/>
</dbReference>
<name>A0ABX0MV62_9BURK</name>
<reference evidence="1 2" key="1">
    <citation type="submission" date="2019-10" db="EMBL/GenBank/DDBJ databases">
        <title>Taxonomy of Antarctic Massilia spp.: description of Massilia rubra sp. nov., Massilia aquatica sp. nov., Massilia mucilaginosa sp. nov., Massilia frigida sp. nov. isolated from streams, lakes and regoliths.</title>
        <authorList>
            <person name="Holochova P."/>
            <person name="Sedlacek I."/>
            <person name="Kralova S."/>
            <person name="Maslanova I."/>
            <person name="Busse H.-J."/>
            <person name="Stankova E."/>
            <person name="Vrbovska V."/>
            <person name="Kovarovic V."/>
            <person name="Bartak M."/>
            <person name="Svec P."/>
            <person name="Pantucek R."/>
        </authorList>
    </citation>
    <scope>NUCLEOTIDE SEQUENCE [LARGE SCALE GENOMIC DNA]</scope>
    <source>
        <strain evidence="1 2">CCM 8694</strain>
    </source>
</reference>
<protein>
    <submittedName>
        <fullName evidence="1">Uncharacterized protein</fullName>
    </submittedName>
</protein>
<organism evidence="1 2">
    <name type="scientific">Massilia genomosp. 1</name>
    <dbReference type="NCBI Taxonomy" id="2609280"/>
    <lineage>
        <taxon>Bacteria</taxon>
        <taxon>Pseudomonadati</taxon>
        <taxon>Pseudomonadota</taxon>
        <taxon>Betaproteobacteria</taxon>
        <taxon>Burkholderiales</taxon>
        <taxon>Oxalobacteraceae</taxon>
        <taxon>Telluria group</taxon>
        <taxon>Massilia</taxon>
    </lineage>
</organism>
<dbReference type="RefSeq" id="WP_167238227.1">
    <property type="nucleotide sequence ID" value="NZ_WHJF01000047.1"/>
</dbReference>
<sequence>MHFTINESLLQAAHGAAYPLRSLAWPGPPIVDACPVQAPYGQVLVLTTDGALHGVDLAHGTSVELCRVDVPAVPVPTARLQPGLRLHAAADGAHAAVVVDGGRHGIVLETQSGAITMRLDCGDYHPEQVPFSACFLRHQGRNVIVHRSAWNRLDVADAASGKSLTERVIAGFEAGKGSPEHCLDYFHGQLRPSPDGSRLLDDGWIWAPVAKMRTWCVADWLGVNPWESDDGASMVEDAQRDDWNTPACWISERHVALWGTGEWVFDEFEERGKGPGVRIVDASVETAPPAGSPWPMALDENLRVSDLFSDGRRLVIAADTGSTVWDLAARVHIAALPGFTPRYHDRSRASLVAVGAAAIVELPLAWADRA</sequence>